<dbReference type="GO" id="GO:0003723">
    <property type="term" value="F:RNA binding"/>
    <property type="evidence" value="ECO:0007669"/>
    <property type="project" value="InterPro"/>
</dbReference>
<feature type="domain" description="PAZ" evidence="3">
    <location>
        <begin position="317"/>
        <end position="430"/>
    </location>
</feature>
<feature type="region of interest" description="Disordered" evidence="2">
    <location>
        <begin position="1"/>
        <end position="36"/>
    </location>
</feature>
<dbReference type="Pfam" id="PF16488">
    <property type="entry name" value="ArgoL2"/>
    <property type="match status" value="1"/>
</dbReference>
<dbReference type="Pfam" id="PF16487">
    <property type="entry name" value="ArgoMid"/>
    <property type="match status" value="1"/>
</dbReference>
<dbReference type="InterPro" id="IPR012337">
    <property type="entry name" value="RNaseH-like_sf"/>
</dbReference>
<dbReference type="InParanoid" id="A0A136IX04"/>
<dbReference type="Pfam" id="PF02171">
    <property type="entry name" value="Piwi"/>
    <property type="match status" value="1"/>
</dbReference>
<dbReference type="SMART" id="SM00950">
    <property type="entry name" value="Piwi"/>
    <property type="match status" value="1"/>
</dbReference>
<feature type="domain" description="Piwi" evidence="4">
    <location>
        <begin position="602"/>
        <end position="907"/>
    </location>
</feature>
<dbReference type="InterPro" id="IPR003165">
    <property type="entry name" value="Piwi"/>
</dbReference>
<reference evidence="6" key="1">
    <citation type="submission" date="2016-02" db="EMBL/GenBank/DDBJ databases">
        <title>Draft genome sequence of Microdochium bolleyi, a fungal endophyte of beachgrass.</title>
        <authorList>
            <consortium name="DOE Joint Genome Institute"/>
            <person name="David A.S."/>
            <person name="May G."/>
            <person name="Haridas S."/>
            <person name="Lim J."/>
            <person name="Wang M."/>
            <person name="Labutti K."/>
            <person name="Lipzen A."/>
            <person name="Barry K."/>
            <person name="Grigoriev I.V."/>
        </authorList>
    </citation>
    <scope>NUCLEOTIDE SEQUENCE [LARGE SCALE GENOMIC DNA]</scope>
    <source>
        <strain evidence="6">J235TASD1</strain>
    </source>
</reference>
<dbReference type="SMART" id="SM01163">
    <property type="entry name" value="DUF1785"/>
    <property type="match status" value="1"/>
</dbReference>
<evidence type="ECO:0000313" key="5">
    <source>
        <dbReference type="EMBL" id="KXJ89453.1"/>
    </source>
</evidence>
<dbReference type="Gene3D" id="3.30.420.10">
    <property type="entry name" value="Ribonuclease H-like superfamily/Ribonuclease H"/>
    <property type="match status" value="1"/>
</dbReference>
<dbReference type="Pfam" id="PF02170">
    <property type="entry name" value="PAZ"/>
    <property type="match status" value="1"/>
</dbReference>
<evidence type="ECO:0000256" key="2">
    <source>
        <dbReference type="SAM" id="MobiDB-lite"/>
    </source>
</evidence>
<dbReference type="PANTHER" id="PTHR22891">
    <property type="entry name" value="EUKARYOTIC TRANSLATION INITIATION FACTOR 2C"/>
    <property type="match status" value="1"/>
</dbReference>
<dbReference type="OrthoDB" id="10252740at2759"/>
<dbReference type="InterPro" id="IPR045246">
    <property type="entry name" value="Piwi_ago-like"/>
</dbReference>
<dbReference type="PROSITE" id="PS50821">
    <property type="entry name" value="PAZ"/>
    <property type="match status" value="1"/>
</dbReference>
<feature type="compositionally biased region" description="Polar residues" evidence="2">
    <location>
        <begin position="7"/>
        <end position="20"/>
    </location>
</feature>
<dbReference type="STRING" id="196109.A0A136IX04"/>
<protein>
    <submittedName>
        <fullName evidence="5">Piwi domain-containing protein</fullName>
    </submittedName>
</protein>
<dbReference type="Gene3D" id="3.40.50.2300">
    <property type="match status" value="1"/>
</dbReference>
<dbReference type="SUPFAM" id="SSF101690">
    <property type="entry name" value="PAZ domain"/>
    <property type="match status" value="1"/>
</dbReference>
<dbReference type="SUPFAM" id="SSF53098">
    <property type="entry name" value="Ribonuclease H-like"/>
    <property type="match status" value="1"/>
</dbReference>
<dbReference type="Gene3D" id="2.170.260.10">
    <property type="entry name" value="paz domain"/>
    <property type="match status" value="1"/>
</dbReference>
<dbReference type="InterPro" id="IPR032473">
    <property type="entry name" value="Argonaute_Mid_dom"/>
</dbReference>
<evidence type="ECO:0000259" key="4">
    <source>
        <dbReference type="PROSITE" id="PS50822"/>
    </source>
</evidence>
<dbReference type="InterPro" id="IPR036085">
    <property type="entry name" value="PAZ_dom_sf"/>
</dbReference>
<dbReference type="SMART" id="SM00949">
    <property type="entry name" value="PAZ"/>
    <property type="match status" value="1"/>
</dbReference>
<dbReference type="InterPro" id="IPR014811">
    <property type="entry name" value="ArgoL1"/>
</dbReference>
<proteinExistence type="inferred from homology"/>
<gene>
    <name evidence="5" type="ORF">Micbo1qcDRAFT_122113</name>
</gene>
<keyword evidence="6" id="KW-1185">Reference proteome</keyword>
<dbReference type="CDD" id="cd02846">
    <property type="entry name" value="PAZ_argonaute_like"/>
    <property type="match status" value="1"/>
</dbReference>
<dbReference type="InterPro" id="IPR003100">
    <property type="entry name" value="PAZ_dom"/>
</dbReference>
<evidence type="ECO:0000259" key="3">
    <source>
        <dbReference type="PROSITE" id="PS50821"/>
    </source>
</evidence>
<dbReference type="InterPro" id="IPR036397">
    <property type="entry name" value="RNaseH_sf"/>
</dbReference>
<comment type="similarity">
    <text evidence="1">Belongs to the argonaute family.</text>
</comment>
<dbReference type="Pfam" id="PF08699">
    <property type="entry name" value="ArgoL1"/>
    <property type="match status" value="1"/>
</dbReference>
<accession>A0A136IX04</accession>
<sequence length="965" mass="108846">MPGGSQAGSQATSRTASPSRAQPGYPPALGYDPARGGKRELTVAEKLGKRIDLPIDAYTMTSKSETAFARRPGFNKDPTVKNIQVQLNVFPVMRWPRKDVRQYDFAIRPMPEKGLRSIIKQLWSSSQLTAFRRAHGGQWLFDGSALAWSSDAIPRGEQRFEIDLDAENQRAPGRRPNKFQVRILETKTIRMEYLKQYVEQKIPFDTTVLECMNFLDHALRQTPSEHLLLIKRQFYSLTGQRFRLGNYLEVMKGTYSAFRLCNSISTGGTGLGLNVDVTNTVFIQTITLVELVQRMVTSFKREWSAMDINALQRALKPTLEGPGRVSPSEASTLLRRLQRVKITVQHRGNQQDPQIFTIKRLVWNERNGPNGTNARNCMFDRQTEDGRTESISVYDYFLQKYQIRLRLPDLPLIETTKGDKYPMEVCNVAPNQRYAPKLDPDQTAQMIRIAVTRPDQRKADIMNGVNQLNWQQDPVLKAFDIEVTPNMAVTQARLIQNPKITFGNAAIDPGMSGRWDLRGKKLLEPNKMPLSSWGMFAIGTACQRHELEAFAKQFVQVYRGHGGNIASAPFLDVIPFSHGNYSQICERAYISTGNANKATPQMIFFVLADKNQLTYNRIKKSMDCRYCVVSQCLQGLHVKKNQAQYASNVVMKVNSKLGGATCKIAGPQPTTPPFFQMPTMIIGADVSHASPGSSTASMAAMTMSMDKHATRYAAACETNGHRVEIIQPALIHGNLARLLRHWVKINGCVPKHLYYFRDGVSDGQFQQVIDREVKEIKRMFKNEKMPEPMVTVVIATKRHHIRFFPKPGDKSSADRNNNPLPGTVVEHTATHPHHYDFYLCSHVAIQGTARPVHYIVIYDEAKVEPAKLQKMIYQQCYQYCRSTTPVSIHPAVYYSHLAAERATSHENLASSQREMVAGKQGFPIGKTDSEIYGSDPVEALPLLPMQSADARPESVAHINTTMWYV</sequence>
<evidence type="ECO:0000313" key="6">
    <source>
        <dbReference type="Proteomes" id="UP000070501"/>
    </source>
</evidence>
<dbReference type="AlphaFoldDB" id="A0A136IX04"/>
<dbReference type="InterPro" id="IPR032472">
    <property type="entry name" value="ArgoL2"/>
</dbReference>
<dbReference type="PROSITE" id="PS50822">
    <property type="entry name" value="PIWI"/>
    <property type="match status" value="1"/>
</dbReference>
<name>A0A136IX04_9PEZI</name>
<evidence type="ECO:0000256" key="1">
    <source>
        <dbReference type="RuleBase" id="RU361178"/>
    </source>
</evidence>
<dbReference type="EMBL" id="KQ964255">
    <property type="protein sequence ID" value="KXJ89453.1"/>
    <property type="molecule type" value="Genomic_DNA"/>
</dbReference>
<dbReference type="InterPro" id="IPR032474">
    <property type="entry name" value="Argonaute_N"/>
</dbReference>
<organism evidence="5 6">
    <name type="scientific">Microdochium bolleyi</name>
    <dbReference type="NCBI Taxonomy" id="196109"/>
    <lineage>
        <taxon>Eukaryota</taxon>
        <taxon>Fungi</taxon>
        <taxon>Dikarya</taxon>
        <taxon>Ascomycota</taxon>
        <taxon>Pezizomycotina</taxon>
        <taxon>Sordariomycetes</taxon>
        <taxon>Xylariomycetidae</taxon>
        <taxon>Xylariales</taxon>
        <taxon>Microdochiaceae</taxon>
        <taxon>Microdochium</taxon>
    </lineage>
</organism>
<dbReference type="Pfam" id="PF16486">
    <property type="entry name" value="ArgoN"/>
    <property type="match status" value="1"/>
</dbReference>
<dbReference type="Proteomes" id="UP000070501">
    <property type="component" value="Unassembled WGS sequence"/>
</dbReference>
<dbReference type="CDD" id="cd04657">
    <property type="entry name" value="Piwi_ago-like"/>
    <property type="match status" value="1"/>
</dbReference>